<feature type="chain" id="PRO_5035430663" evidence="13">
    <location>
        <begin position="18"/>
        <end position="510"/>
    </location>
</feature>
<dbReference type="Pfam" id="PF04505">
    <property type="entry name" value="CD225"/>
    <property type="match status" value="1"/>
</dbReference>
<dbReference type="PANTHER" id="PTHR22650">
    <property type="entry name" value="GLYCOPROTEIN IB BETA"/>
    <property type="match status" value="1"/>
</dbReference>
<dbReference type="Proteomes" id="UP000838412">
    <property type="component" value="Chromosome 18"/>
</dbReference>
<evidence type="ECO:0000256" key="10">
    <source>
        <dbReference type="ARBA" id="ARBA00023157"/>
    </source>
</evidence>
<dbReference type="OrthoDB" id="5954366at2759"/>
<protein>
    <submittedName>
        <fullName evidence="15">CPN2 protein</fullName>
    </submittedName>
</protein>
<keyword evidence="6" id="KW-0677">Repeat</keyword>
<evidence type="ECO:0000256" key="5">
    <source>
        <dbReference type="ARBA" id="ARBA00022729"/>
    </source>
</evidence>
<keyword evidence="4 12" id="KW-0812">Transmembrane</keyword>
<dbReference type="AlphaFoldDB" id="A0A8J9ZCP0"/>
<keyword evidence="7" id="KW-0130">Cell adhesion</keyword>
<organism evidence="15 16">
    <name type="scientific">Branchiostoma lanceolatum</name>
    <name type="common">Common lancelet</name>
    <name type="synonym">Amphioxus lanceolatum</name>
    <dbReference type="NCBI Taxonomy" id="7740"/>
    <lineage>
        <taxon>Eukaryota</taxon>
        <taxon>Metazoa</taxon>
        <taxon>Chordata</taxon>
        <taxon>Cephalochordata</taxon>
        <taxon>Leptocardii</taxon>
        <taxon>Amphioxiformes</taxon>
        <taxon>Branchiostomatidae</taxon>
        <taxon>Branchiostoma</taxon>
    </lineage>
</organism>
<feature type="signal peptide" evidence="13">
    <location>
        <begin position="1"/>
        <end position="17"/>
    </location>
</feature>
<reference evidence="15" key="1">
    <citation type="submission" date="2022-01" db="EMBL/GenBank/DDBJ databases">
        <authorList>
            <person name="Braso-Vives M."/>
        </authorList>
    </citation>
    <scope>NUCLEOTIDE SEQUENCE</scope>
</reference>
<dbReference type="SUPFAM" id="SSF52058">
    <property type="entry name" value="L domain-like"/>
    <property type="match status" value="1"/>
</dbReference>
<dbReference type="PANTHER" id="PTHR22650:SF4">
    <property type="entry name" value="LEUCINE-RICH REPEAT AND TRANSMEMBRANE DOMAIN-CONTAINING PROTEIN 2-LIKE"/>
    <property type="match status" value="1"/>
</dbReference>
<evidence type="ECO:0000256" key="2">
    <source>
        <dbReference type="ARBA" id="ARBA00006843"/>
    </source>
</evidence>
<feature type="transmembrane region" description="Helical" evidence="12">
    <location>
        <begin position="314"/>
        <end position="336"/>
    </location>
</feature>
<evidence type="ECO:0000259" key="14">
    <source>
        <dbReference type="SMART" id="SM00082"/>
    </source>
</evidence>
<evidence type="ECO:0000256" key="12">
    <source>
        <dbReference type="SAM" id="Phobius"/>
    </source>
</evidence>
<keyword evidence="10" id="KW-1015">Disulfide bond</keyword>
<feature type="transmembrane region" description="Helical" evidence="12">
    <location>
        <begin position="438"/>
        <end position="461"/>
    </location>
</feature>
<name>A0A8J9ZCP0_BRALA</name>
<dbReference type="EMBL" id="OV696703">
    <property type="protein sequence ID" value="CAH1251227.1"/>
    <property type="molecule type" value="Genomic_DNA"/>
</dbReference>
<dbReference type="SMART" id="SM00082">
    <property type="entry name" value="LRRCT"/>
    <property type="match status" value="1"/>
</dbReference>
<evidence type="ECO:0000256" key="7">
    <source>
        <dbReference type="ARBA" id="ARBA00022889"/>
    </source>
</evidence>
<dbReference type="InterPro" id="IPR007593">
    <property type="entry name" value="CD225/Dispanin_fam"/>
</dbReference>
<evidence type="ECO:0000313" key="15">
    <source>
        <dbReference type="EMBL" id="CAH1251227.1"/>
    </source>
</evidence>
<dbReference type="InterPro" id="IPR000483">
    <property type="entry name" value="Cys-rich_flank_reg_C"/>
</dbReference>
<feature type="region of interest" description="Disordered" evidence="11">
    <location>
        <begin position="262"/>
        <end position="293"/>
    </location>
</feature>
<dbReference type="GO" id="GO:0016020">
    <property type="term" value="C:membrane"/>
    <property type="evidence" value="ECO:0007669"/>
    <property type="project" value="UniProtKB-SubCell"/>
</dbReference>
<gene>
    <name evidence="15" type="primary">CPN2</name>
    <name evidence="15" type="ORF">BLAG_LOCUS11685</name>
</gene>
<accession>A0A8J9ZCP0</accession>
<evidence type="ECO:0000256" key="11">
    <source>
        <dbReference type="SAM" id="MobiDB-lite"/>
    </source>
</evidence>
<evidence type="ECO:0000256" key="1">
    <source>
        <dbReference type="ARBA" id="ARBA00004167"/>
    </source>
</evidence>
<feature type="transmembrane region" description="Helical" evidence="12">
    <location>
        <begin position="484"/>
        <end position="506"/>
    </location>
</feature>
<dbReference type="Pfam" id="PF13855">
    <property type="entry name" value="LRR_8"/>
    <property type="match status" value="1"/>
</dbReference>
<evidence type="ECO:0000256" key="8">
    <source>
        <dbReference type="ARBA" id="ARBA00022989"/>
    </source>
</evidence>
<feature type="compositionally biased region" description="Low complexity" evidence="11">
    <location>
        <begin position="277"/>
        <end position="293"/>
    </location>
</feature>
<feature type="compositionally biased region" description="Polar residues" evidence="11">
    <location>
        <begin position="262"/>
        <end position="276"/>
    </location>
</feature>
<dbReference type="InterPro" id="IPR001611">
    <property type="entry name" value="Leu-rich_rpt"/>
</dbReference>
<dbReference type="InterPro" id="IPR052313">
    <property type="entry name" value="GPIb-IX-V_Complex"/>
</dbReference>
<dbReference type="SMART" id="SM00369">
    <property type="entry name" value="LRR_TYP"/>
    <property type="match status" value="4"/>
</dbReference>
<keyword evidence="5 13" id="KW-0732">Signal</keyword>
<comment type="subcellular location">
    <subcellularLocation>
        <location evidence="1">Membrane</location>
        <topology evidence="1">Single-pass membrane protein</topology>
    </subcellularLocation>
</comment>
<proteinExistence type="inferred from homology"/>
<evidence type="ECO:0000256" key="13">
    <source>
        <dbReference type="SAM" id="SignalP"/>
    </source>
</evidence>
<feature type="region of interest" description="Disordered" evidence="11">
    <location>
        <begin position="343"/>
        <end position="377"/>
    </location>
</feature>
<dbReference type="InterPro" id="IPR003591">
    <property type="entry name" value="Leu-rich_rpt_typical-subtyp"/>
</dbReference>
<dbReference type="InterPro" id="IPR032675">
    <property type="entry name" value="LRR_dom_sf"/>
</dbReference>
<keyword evidence="3" id="KW-0433">Leucine-rich repeat</keyword>
<sequence length="510" mass="55163">MLVLLLVIMTETEPTAACSSSFSISSHCYNEGLSSVPQDLPTDINTLNLYNNVITTLNQSDFSSFPADMLAGLDNLDYIDLRYNNIRSIEAGTFNTFPQLSTIHLEHNQISVIAAGAFVNLPKLRTLHLGNNYLTSLPADILANLPVIEHFGLSQNYINTFPIEALSNLNTSALSYYLAMDCNLMETLPSTAYDMLANISTVNINKNPWQCDCRMLPFKQKMTGRYLFESQIRCAGPANLTGKSLLEDVNPDDLICGETTTEISSTPSASPEGQSITHSHFTSSPTDTPSTTQFQSRVTECVITSSPSSFSLSAFLSGFLGVVVGSPLVSAVFLVIRWMKTRSKTSPDPATGTGDVHSNKGDAATTGPTSSRDRTGQDAYASKAAFSASANVESQTARKAAVVIPRMEQNLWPGNMQQQTVVVGAPQDTADARPNNHLVMAIATAVCCCWPVGIAAVYYALQVDPRWEKGDRKGAKSASKTAEFLYKLAACLLIAGVLIIPIVFFFTRLA</sequence>
<evidence type="ECO:0000313" key="16">
    <source>
        <dbReference type="Proteomes" id="UP000838412"/>
    </source>
</evidence>
<feature type="domain" description="LRRCT" evidence="14">
    <location>
        <begin position="207"/>
        <end position="257"/>
    </location>
</feature>
<evidence type="ECO:0000256" key="6">
    <source>
        <dbReference type="ARBA" id="ARBA00022737"/>
    </source>
</evidence>
<keyword evidence="8 12" id="KW-1133">Transmembrane helix</keyword>
<evidence type="ECO:0000256" key="4">
    <source>
        <dbReference type="ARBA" id="ARBA00022692"/>
    </source>
</evidence>
<keyword evidence="16" id="KW-1185">Reference proteome</keyword>
<evidence type="ECO:0000256" key="9">
    <source>
        <dbReference type="ARBA" id="ARBA00023136"/>
    </source>
</evidence>
<evidence type="ECO:0000256" key="3">
    <source>
        <dbReference type="ARBA" id="ARBA00022614"/>
    </source>
</evidence>
<dbReference type="PROSITE" id="PS51450">
    <property type="entry name" value="LRR"/>
    <property type="match status" value="2"/>
</dbReference>
<keyword evidence="9 12" id="KW-0472">Membrane</keyword>
<comment type="similarity">
    <text evidence="2">Belongs to the CD225/Dispanin family.</text>
</comment>
<dbReference type="Gene3D" id="3.80.10.10">
    <property type="entry name" value="Ribonuclease Inhibitor"/>
    <property type="match status" value="2"/>
</dbReference>